<dbReference type="EMBL" id="CM031811">
    <property type="protein sequence ID" value="KAG6660668.1"/>
    <property type="molecule type" value="Genomic_DNA"/>
</dbReference>
<name>A0A8T1QZX1_CARIL</name>
<proteinExistence type="predicted"/>
<evidence type="ECO:0000313" key="1">
    <source>
        <dbReference type="EMBL" id="KAG6660668.1"/>
    </source>
</evidence>
<protein>
    <submittedName>
        <fullName evidence="1">Uncharacterized protein</fullName>
    </submittedName>
</protein>
<accession>A0A8T1QZX1</accession>
<keyword evidence="2" id="KW-1185">Reference proteome</keyword>
<sequence length="127" mass="14019">MNIKVSKASCSSALPQKIIEKIRERNNHIKLQQVQILPPKHCKHVSSSSSSSLTLKLCSSSIVLYLLFLGLGGCGWSKVSLSISMITKDILLHSVPLFSSLLAHRRLPMFANSTVTEFLVNSIMEPK</sequence>
<evidence type="ECO:0000313" key="2">
    <source>
        <dbReference type="Proteomes" id="UP000811609"/>
    </source>
</evidence>
<dbReference type="AlphaFoldDB" id="A0A8T1QZX1"/>
<comment type="caution">
    <text evidence="1">The sequence shown here is derived from an EMBL/GenBank/DDBJ whole genome shotgun (WGS) entry which is preliminary data.</text>
</comment>
<dbReference type="Proteomes" id="UP000811609">
    <property type="component" value="Chromosome 3"/>
</dbReference>
<gene>
    <name evidence="1" type="ORF">CIPAW_03G120800</name>
</gene>
<reference evidence="1" key="1">
    <citation type="submission" date="2020-12" db="EMBL/GenBank/DDBJ databases">
        <title>WGS assembly of Carya illinoinensis cv. Pawnee.</title>
        <authorList>
            <person name="Platts A."/>
            <person name="Shu S."/>
            <person name="Wright S."/>
            <person name="Barry K."/>
            <person name="Edger P."/>
            <person name="Pires J.C."/>
            <person name="Schmutz J."/>
        </authorList>
    </citation>
    <scope>NUCLEOTIDE SEQUENCE</scope>
    <source>
        <tissue evidence="1">Leaf</tissue>
    </source>
</reference>
<organism evidence="1 2">
    <name type="scientific">Carya illinoinensis</name>
    <name type="common">Pecan</name>
    <dbReference type="NCBI Taxonomy" id="32201"/>
    <lineage>
        <taxon>Eukaryota</taxon>
        <taxon>Viridiplantae</taxon>
        <taxon>Streptophyta</taxon>
        <taxon>Embryophyta</taxon>
        <taxon>Tracheophyta</taxon>
        <taxon>Spermatophyta</taxon>
        <taxon>Magnoliopsida</taxon>
        <taxon>eudicotyledons</taxon>
        <taxon>Gunneridae</taxon>
        <taxon>Pentapetalae</taxon>
        <taxon>rosids</taxon>
        <taxon>fabids</taxon>
        <taxon>Fagales</taxon>
        <taxon>Juglandaceae</taxon>
        <taxon>Carya</taxon>
    </lineage>
</organism>